<dbReference type="Gene3D" id="3.40.50.300">
    <property type="entry name" value="P-loop containing nucleotide triphosphate hydrolases"/>
    <property type="match status" value="1"/>
</dbReference>
<dbReference type="Proteomes" id="UP001500665">
    <property type="component" value="Unassembled WGS sequence"/>
</dbReference>
<comment type="caution">
    <text evidence="6">The sequence shown here is derived from an EMBL/GenBank/DDBJ whole genome shotgun (WGS) entry which is preliminary data.</text>
</comment>
<evidence type="ECO:0000313" key="7">
    <source>
        <dbReference type="Proteomes" id="UP001500665"/>
    </source>
</evidence>
<keyword evidence="3 6" id="KW-0067">ATP-binding</keyword>
<evidence type="ECO:0000256" key="4">
    <source>
        <dbReference type="SAM" id="MobiDB-lite"/>
    </source>
</evidence>
<dbReference type="GO" id="GO:0005524">
    <property type="term" value="F:ATP binding"/>
    <property type="evidence" value="ECO:0007669"/>
    <property type="project" value="UniProtKB-KW"/>
</dbReference>
<dbReference type="InterPro" id="IPR003593">
    <property type="entry name" value="AAA+_ATPase"/>
</dbReference>
<name>A0ABN1RTT1_9ACTN</name>
<keyword evidence="7" id="KW-1185">Reference proteome</keyword>
<dbReference type="PROSITE" id="PS00211">
    <property type="entry name" value="ABC_TRANSPORTER_1"/>
    <property type="match status" value="1"/>
</dbReference>
<reference evidence="6 7" key="1">
    <citation type="journal article" date="2019" name="Int. J. Syst. Evol. Microbiol.">
        <title>The Global Catalogue of Microorganisms (GCM) 10K type strain sequencing project: providing services to taxonomists for standard genome sequencing and annotation.</title>
        <authorList>
            <consortium name="The Broad Institute Genomics Platform"/>
            <consortium name="The Broad Institute Genome Sequencing Center for Infectious Disease"/>
            <person name="Wu L."/>
            <person name="Ma J."/>
        </authorList>
    </citation>
    <scope>NUCLEOTIDE SEQUENCE [LARGE SCALE GENOMIC DNA]</scope>
    <source>
        <strain evidence="6 7">JCM 10696</strain>
    </source>
</reference>
<dbReference type="InterPro" id="IPR003439">
    <property type="entry name" value="ABC_transporter-like_ATP-bd"/>
</dbReference>
<dbReference type="PANTHER" id="PTHR42734">
    <property type="entry name" value="METAL TRANSPORT SYSTEM ATP-BINDING PROTEIN TM_0124-RELATED"/>
    <property type="match status" value="1"/>
</dbReference>
<dbReference type="CDD" id="cd03235">
    <property type="entry name" value="ABC_Metallic_Cations"/>
    <property type="match status" value="1"/>
</dbReference>
<dbReference type="PROSITE" id="PS50893">
    <property type="entry name" value="ABC_TRANSPORTER_2"/>
    <property type="match status" value="1"/>
</dbReference>
<dbReference type="InterPro" id="IPR027417">
    <property type="entry name" value="P-loop_NTPase"/>
</dbReference>
<dbReference type="InterPro" id="IPR050153">
    <property type="entry name" value="Metal_Ion_Import_ABC"/>
</dbReference>
<dbReference type="Pfam" id="PF00005">
    <property type="entry name" value="ABC_tran"/>
    <property type="match status" value="1"/>
</dbReference>
<accession>A0ABN1RTT1</accession>
<gene>
    <name evidence="6" type="ORF">GCM10009550_59290</name>
</gene>
<evidence type="ECO:0000256" key="2">
    <source>
        <dbReference type="ARBA" id="ARBA00022741"/>
    </source>
</evidence>
<keyword evidence="2" id="KW-0547">Nucleotide-binding</keyword>
<feature type="region of interest" description="Disordered" evidence="4">
    <location>
        <begin position="236"/>
        <end position="258"/>
    </location>
</feature>
<evidence type="ECO:0000259" key="5">
    <source>
        <dbReference type="PROSITE" id="PS50893"/>
    </source>
</evidence>
<protein>
    <submittedName>
        <fullName evidence="6">Metal ABC transporter ATP-binding protein</fullName>
    </submittedName>
</protein>
<sequence length="258" mass="27417">MDAVFELHDGHVRLDGREILHGIDLRIGAGEVVALMGPNGSGKSTLVRALLGLVPLSSGRRSVFGSARFRDWARIGYVPQRLDVGGGVPATVREIVASGRIARQSRFRPTSRADRAATGRAMAALGVEHLARQSVSHLSGGQQQRVLIARALAGEPDVLIMDEPLAGVDAENQRALADTLSALVADGRTIVLVLHELGPLEPLITHSVVLEDGVIVHRGAPPEPTGECALPGHDHVHPHAEPEPASLWRARVGKTGRH</sequence>
<dbReference type="InterPro" id="IPR017871">
    <property type="entry name" value="ABC_transporter-like_CS"/>
</dbReference>
<proteinExistence type="predicted"/>
<evidence type="ECO:0000256" key="3">
    <source>
        <dbReference type="ARBA" id="ARBA00022840"/>
    </source>
</evidence>
<keyword evidence="1" id="KW-0813">Transport</keyword>
<dbReference type="SUPFAM" id="SSF52540">
    <property type="entry name" value="P-loop containing nucleoside triphosphate hydrolases"/>
    <property type="match status" value="1"/>
</dbReference>
<evidence type="ECO:0000256" key="1">
    <source>
        <dbReference type="ARBA" id="ARBA00022448"/>
    </source>
</evidence>
<dbReference type="SMART" id="SM00382">
    <property type="entry name" value="AAA"/>
    <property type="match status" value="1"/>
</dbReference>
<evidence type="ECO:0000313" key="6">
    <source>
        <dbReference type="EMBL" id="GAA0963522.1"/>
    </source>
</evidence>
<organism evidence="6 7">
    <name type="scientific">Actinocorallia libanotica</name>
    <dbReference type="NCBI Taxonomy" id="46162"/>
    <lineage>
        <taxon>Bacteria</taxon>
        <taxon>Bacillati</taxon>
        <taxon>Actinomycetota</taxon>
        <taxon>Actinomycetes</taxon>
        <taxon>Streptosporangiales</taxon>
        <taxon>Thermomonosporaceae</taxon>
        <taxon>Actinocorallia</taxon>
    </lineage>
</organism>
<feature type="domain" description="ABC transporter" evidence="5">
    <location>
        <begin position="5"/>
        <end position="237"/>
    </location>
</feature>
<dbReference type="EMBL" id="BAAAHH010000030">
    <property type="protein sequence ID" value="GAA0963522.1"/>
    <property type="molecule type" value="Genomic_DNA"/>
</dbReference>